<comment type="caution">
    <text evidence="2">The sequence shown here is derived from an EMBL/GenBank/DDBJ whole genome shotgun (WGS) entry which is preliminary data.</text>
</comment>
<protein>
    <submittedName>
        <fullName evidence="2">Uncharacterized protein</fullName>
    </submittedName>
</protein>
<gene>
    <name evidence="2" type="ORF">AQJ64_05010</name>
</gene>
<evidence type="ECO:0000313" key="2">
    <source>
        <dbReference type="EMBL" id="KUN87513.1"/>
    </source>
</evidence>
<name>A0A101T7Y6_9ACTN</name>
<accession>A0A101T7Y6</accession>
<sequence length="68" mass="7429">MHDRVLILTDEQYAASRHGDPTDQAPAGAPVRTWNLPGHRPGHGPSGKANRHTREGAGRTLVRVRTDI</sequence>
<dbReference type="Proteomes" id="UP000052982">
    <property type="component" value="Unassembled WGS sequence"/>
</dbReference>
<reference evidence="2 3" key="1">
    <citation type="submission" date="2015-10" db="EMBL/GenBank/DDBJ databases">
        <title>Draft genome sequence of Streptomyces griseoruber DSM 40281, type strain for the species Streptomyces griseoruber.</title>
        <authorList>
            <person name="Ruckert C."/>
            <person name="Winkler A."/>
            <person name="Kalinowski J."/>
            <person name="Kampfer P."/>
            <person name="Glaeser S."/>
        </authorList>
    </citation>
    <scope>NUCLEOTIDE SEQUENCE [LARGE SCALE GENOMIC DNA]</scope>
    <source>
        <strain evidence="2 3">DSM 40281</strain>
    </source>
</reference>
<proteinExistence type="predicted"/>
<dbReference type="STRING" id="1943.AQJ64_05010"/>
<evidence type="ECO:0000313" key="3">
    <source>
        <dbReference type="Proteomes" id="UP000052982"/>
    </source>
</evidence>
<dbReference type="EMBL" id="LMWW01000007">
    <property type="protein sequence ID" value="KUN87513.1"/>
    <property type="molecule type" value="Genomic_DNA"/>
</dbReference>
<evidence type="ECO:0000256" key="1">
    <source>
        <dbReference type="SAM" id="MobiDB-lite"/>
    </source>
</evidence>
<feature type="region of interest" description="Disordered" evidence="1">
    <location>
        <begin position="12"/>
        <end position="68"/>
    </location>
</feature>
<keyword evidence="3" id="KW-1185">Reference proteome</keyword>
<dbReference type="RefSeq" id="WP_055633436.1">
    <property type="nucleotide sequence ID" value="NZ_JBIRTR010000020.1"/>
</dbReference>
<organism evidence="2 3">
    <name type="scientific">Streptomyces griseoruber</name>
    <dbReference type="NCBI Taxonomy" id="1943"/>
    <lineage>
        <taxon>Bacteria</taxon>
        <taxon>Bacillati</taxon>
        <taxon>Actinomycetota</taxon>
        <taxon>Actinomycetes</taxon>
        <taxon>Kitasatosporales</taxon>
        <taxon>Streptomycetaceae</taxon>
        <taxon>Streptomyces</taxon>
    </lineage>
</organism>
<dbReference type="AlphaFoldDB" id="A0A101T7Y6"/>